<gene>
    <name evidence="1" type="ORF">QFC22_006424</name>
</gene>
<evidence type="ECO:0000313" key="1">
    <source>
        <dbReference type="EMBL" id="KAJ9111765.1"/>
    </source>
</evidence>
<dbReference type="EMBL" id="JASBWU010000028">
    <property type="protein sequence ID" value="KAJ9111765.1"/>
    <property type="molecule type" value="Genomic_DNA"/>
</dbReference>
<keyword evidence="2" id="KW-1185">Reference proteome</keyword>
<reference evidence="1" key="1">
    <citation type="submission" date="2023-04" db="EMBL/GenBank/DDBJ databases">
        <title>Draft Genome sequencing of Naganishia species isolated from polar environments using Oxford Nanopore Technology.</title>
        <authorList>
            <person name="Leo P."/>
            <person name="Venkateswaran K."/>
        </authorList>
    </citation>
    <scope>NUCLEOTIDE SEQUENCE</scope>
    <source>
        <strain evidence="1">MNA-CCFEE 5425</strain>
    </source>
</reference>
<accession>A0ACC2WKQ1</accession>
<organism evidence="1 2">
    <name type="scientific">Naganishia vaughanmartiniae</name>
    <dbReference type="NCBI Taxonomy" id="1424756"/>
    <lineage>
        <taxon>Eukaryota</taxon>
        <taxon>Fungi</taxon>
        <taxon>Dikarya</taxon>
        <taxon>Basidiomycota</taxon>
        <taxon>Agaricomycotina</taxon>
        <taxon>Tremellomycetes</taxon>
        <taxon>Filobasidiales</taxon>
        <taxon>Filobasidiaceae</taxon>
        <taxon>Naganishia</taxon>
    </lineage>
</organism>
<protein>
    <submittedName>
        <fullName evidence="1">Uncharacterized protein</fullName>
    </submittedName>
</protein>
<name>A0ACC2WKQ1_9TREE</name>
<comment type="caution">
    <text evidence="1">The sequence shown here is derived from an EMBL/GenBank/DDBJ whole genome shotgun (WGS) entry which is preliminary data.</text>
</comment>
<proteinExistence type="predicted"/>
<evidence type="ECO:0000313" key="2">
    <source>
        <dbReference type="Proteomes" id="UP001243375"/>
    </source>
</evidence>
<sequence>MGIYASLINEDYEYKEYLVRLLHIQGTHSGERIGDGLFNLFSKHLNLARSLGPGTADNASNNVTAAERIAVLMKSEYSYEYPAENLMGCVCHIANPAALAYLEGESTLDATEYAYAQENIPEIRVMGQSAFWNPQLAEDEDGVDGAEGEGPEDLLDLGDTGVDDREDEDLLDIDDDEEMLDLPTGNSPVDLVHQLGVFVHASPKRRAAFEKVRADRNPDTPKGLLPLKDVATRWNSKEAAISRVLRLRETVEYFTTRAKSDNCPRFNKKVFDALLRIQPTLQIFLQLTLDYSEVGANAYRVLPDLVNAIDQITEIHDHPSVSTARKRSAEAACAKLSKYLKRFLHNDWLCAAFALDPAVRQDGLWSLMEAYDLEDRYQDVLDWIESGFLAYADTENTRESEVEVVRKEKNRQRANKFASERFKAGHQEITHDMDDPWACYNSTMTRFAMKENDTVLGYWKRMSKERELWPLARFSKDVLGLAASSASVERLFSHAGHSTLTSRAELYLPAFFGNLRSEWRTQCKFAKAEEDKTFDALSQLFNTHALQLTRNKEQDRVTVLKGHSSTRFPKAKVGDGPKHQPATDRYMVKPEAKPGTETTTEEIMALFGKDSLVGTVTRVLDPYEEHGAVLAALRHRHQGKILWIIDSGATDHVCSDREAFCLIRACPTPTHYRTPGNDVVSEEEGVVAMQLPESKKPVLSDVTYLRSAPANLPSLGTLQQRGWIFGLANCFTQLGPCRIPMYNVGPKGKQQKGKLHVICLRLLLPTADASEPPMRSLFVIAQEKDTLLVWHRRLAHVGVSTIKEWARQGRLQILTSTGPEVKMED</sequence>
<dbReference type="Proteomes" id="UP001243375">
    <property type="component" value="Unassembled WGS sequence"/>
</dbReference>